<dbReference type="PANTHER" id="PTHR47618:SF1">
    <property type="entry name" value="BIFUNCTIONAL OLIGORIBONUCLEASE AND PAP PHOSPHATASE NRNA"/>
    <property type="match status" value="1"/>
</dbReference>
<dbReference type="Gene3D" id="3.90.1640.10">
    <property type="entry name" value="inorganic pyrophosphatase (n-terminal core)"/>
    <property type="match status" value="1"/>
</dbReference>
<comment type="caution">
    <text evidence="2">The sequence shown here is derived from an EMBL/GenBank/DDBJ whole genome shotgun (WGS) entry which is preliminary data.</text>
</comment>
<reference evidence="2" key="2">
    <citation type="journal article" date="2021" name="PeerJ">
        <title>Extensive microbial diversity within the chicken gut microbiome revealed by metagenomics and culture.</title>
        <authorList>
            <person name="Gilroy R."/>
            <person name="Ravi A."/>
            <person name="Getino M."/>
            <person name="Pursley I."/>
            <person name="Horton D.L."/>
            <person name="Alikhan N.F."/>
            <person name="Baker D."/>
            <person name="Gharbi K."/>
            <person name="Hall N."/>
            <person name="Watson M."/>
            <person name="Adriaenssens E.M."/>
            <person name="Foster-Nyarko E."/>
            <person name="Jarju S."/>
            <person name="Secka A."/>
            <person name="Antonio M."/>
            <person name="Oren A."/>
            <person name="Chaudhuri R.R."/>
            <person name="La Ragione R."/>
            <person name="Hildebrand F."/>
            <person name="Pallen M.J."/>
        </authorList>
    </citation>
    <scope>NUCLEOTIDE SEQUENCE</scope>
    <source>
        <strain evidence="2">35461</strain>
    </source>
</reference>
<organism evidence="2 3">
    <name type="scientific">Candidatus Spyradenecus faecavium</name>
    <dbReference type="NCBI Taxonomy" id="2840947"/>
    <lineage>
        <taxon>Bacteria</taxon>
        <taxon>Pseudomonadati</taxon>
        <taxon>Lentisphaerota</taxon>
        <taxon>Lentisphaeria</taxon>
        <taxon>Lentisphaerales</taxon>
        <taxon>Lentisphaeraceae</taxon>
        <taxon>Lentisphaeraceae incertae sedis</taxon>
        <taxon>Candidatus Spyradenecus</taxon>
    </lineage>
</organism>
<dbReference type="AlphaFoldDB" id="A0A9D1NLZ1"/>
<reference evidence="2" key="1">
    <citation type="submission" date="2020-10" db="EMBL/GenBank/DDBJ databases">
        <authorList>
            <person name="Gilroy R."/>
        </authorList>
    </citation>
    <scope>NUCLEOTIDE SEQUENCE</scope>
    <source>
        <strain evidence="2">35461</strain>
    </source>
</reference>
<dbReference type="PANTHER" id="PTHR47618">
    <property type="entry name" value="BIFUNCTIONAL OLIGORIBONUCLEASE AND PAP PHOSPHATASE NRNA"/>
    <property type="match status" value="1"/>
</dbReference>
<dbReference type="InterPro" id="IPR001667">
    <property type="entry name" value="DDH_dom"/>
</dbReference>
<dbReference type="SUPFAM" id="SSF64182">
    <property type="entry name" value="DHH phosphoesterases"/>
    <property type="match status" value="1"/>
</dbReference>
<protein>
    <submittedName>
        <fullName evidence="2">DHH family phosphoesterase</fullName>
    </submittedName>
</protein>
<dbReference type="Gene3D" id="3.10.310.30">
    <property type="match status" value="1"/>
</dbReference>
<feature type="domain" description="DDH" evidence="1">
    <location>
        <begin position="27"/>
        <end position="154"/>
    </location>
</feature>
<feature type="non-terminal residue" evidence="2">
    <location>
        <position position="273"/>
    </location>
</feature>
<sequence length="273" mass="30025">MMSPNLTTHRQRGSAKTVVEALRRFRRVLITAHIRPDGDAVGSSVAMARLLKANGWEPTVALSPLGMGPPKFLLDYAACVAPTNVKARDYDCALLLDCGGPDRLPDPLRDAVSKLPTCVIDHHATSKPYGIARWIVPDASSTGELVHRFATRWKWEIDLPTAEALWVALVTDTGRFAYSCTHPSTLRAAADLLARGVDSSAINDRLYLYASEGAVLLKRKAYDSLTTWFRGRVALICLTARDFRRAGVAKSEIEDAIDIPRSIPTAQVCLFFY</sequence>
<dbReference type="InterPro" id="IPR038763">
    <property type="entry name" value="DHH_sf"/>
</dbReference>
<dbReference type="EMBL" id="DVOR01000098">
    <property type="protein sequence ID" value="HIV09091.1"/>
    <property type="molecule type" value="Genomic_DNA"/>
</dbReference>
<dbReference type="Proteomes" id="UP000886845">
    <property type="component" value="Unassembled WGS sequence"/>
</dbReference>
<evidence type="ECO:0000313" key="2">
    <source>
        <dbReference type="EMBL" id="HIV09091.1"/>
    </source>
</evidence>
<accession>A0A9D1NLZ1</accession>
<proteinExistence type="predicted"/>
<gene>
    <name evidence="2" type="ORF">IAC79_03120</name>
</gene>
<dbReference type="InterPro" id="IPR051319">
    <property type="entry name" value="Oligoribo/pAp-PDE_c-di-AMP_PDE"/>
</dbReference>
<dbReference type="Pfam" id="PF01368">
    <property type="entry name" value="DHH"/>
    <property type="match status" value="1"/>
</dbReference>
<evidence type="ECO:0000313" key="3">
    <source>
        <dbReference type="Proteomes" id="UP000886845"/>
    </source>
</evidence>
<name>A0A9D1NLZ1_9BACT</name>
<evidence type="ECO:0000259" key="1">
    <source>
        <dbReference type="Pfam" id="PF01368"/>
    </source>
</evidence>